<sequence>MRKSLLSGAVVASLIGGVMAFTIPATASATPPSPVVELVGFYATLQLCVTARNTAEESTQKWDYSCLRTTGNAPEPWVLVYGI</sequence>
<keyword evidence="1" id="KW-0732">Signal</keyword>
<accession>A0A3E0G7E7</accession>
<feature type="chain" id="PRO_5039532360" evidence="1">
    <location>
        <begin position="21"/>
        <end position="83"/>
    </location>
</feature>
<name>A0A3E0G7E7_9PSEU</name>
<dbReference type="EMBL" id="QUNO01000039">
    <property type="protein sequence ID" value="REH17977.1"/>
    <property type="molecule type" value="Genomic_DNA"/>
</dbReference>
<protein>
    <submittedName>
        <fullName evidence="2">Uncharacterized protein</fullName>
    </submittedName>
</protein>
<comment type="caution">
    <text evidence="2">The sequence shown here is derived from an EMBL/GenBank/DDBJ whole genome shotgun (WGS) entry which is preliminary data.</text>
</comment>
<organism evidence="2 3">
    <name type="scientific">Kutzneria buriramensis</name>
    <dbReference type="NCBI Taxonomy" id="1045776"/>
    <lineage>
        <taxon>Bacteria</taxon>
        <taxon>Bacillati</taxon>
        <taxon>Actinomycetota</taxon>
        <taxon>Actinomycetes</taxon>
        <taxon>Pseudonocardiales</taxon>
        <taxon>Pseudonocardiaceae</taxon>
        <taxon>Kutzneria</taxon>
    </lineage>
</organism>
<proteinExistence type="predicted"/>
<gene>
    <name evidence="2" type="ORF">BCF44_1399</name>
</gene>
<dbReference type="Proteomes" id="UP000256269">
    <property type="component" value="Unassembled WGS sequence"/>
</dbReference>
<reference evidence="2 3" key="1">
    <citation type="submission" date="2018-08" db="EMBL/GenBank/DDBJ databases">
        <title>Genomic Encyclopedia of Archaeal and Bacterial Type Strains, Phase II (KMG-II): from individual species to whole genera.</title>
        <authorList>
            <person name="Goeker M."/>
        </authorList>
    </citation>
    <scope>NUCLEOTIDE SEQUENCE [LARGE SCALE GENOMIC DNA]</scope>
    <source>
        <strain evidence="2 3">DSM 45791</strain>
    </source>
</reference>
<dbReference type="AlphaFoldDB" id="A0A3E0G7E7"/>
<evidence type="ECO:0000256" key="1">
    <source>
        <dbReference type="SAM" id="SignalP"/>
    </source>
</evidence>
<keyword evidence="3" id="KW-1185">Reference proteome</keyword>
<feature type="signal peptide" evidence="1">
    <location>
        <begin position="1"/>
        <end position="20"/>
    </location>
</feature>
<evidence type="ECO:0000313" key="2">
    <source>
        <dbReference type="EMBL" id="REH17977.1"/>
    </source>
</evidence>
<evidence type="ECO:0000313" key="3">
    <source>
        <dbReference type="Proteomes" id="UP000256269"/>
    </source>
</evidence>